<name>G5AAK5_PHYSP</name>
<gene>
    <name evidence="1" type="ORF">PHYSODRAFT_528495</name>
</gene>
<protein>
    <submittedName>
        <fullName evidence="1">Uncharacterized protein</fullName>
    </submittedName>
</protein>
<dbReference type="OMA" id="CHELEYG"/>
<reference evidence="1 2" key="1">
    <citation type="journal article" date="2006" name="Science">
        <title>Phytophthora genome sequences uncover evolutionary origins and mechanisms of pathogenesis.</title>
        <authorList>
            <person name="Tyler B.M."/>
            <person name="Tripathy S."/>
            <person name="Zhang X."/>
            <person name="Dehal P."/>
            <person name="Jiang R.H."/>
            <person name="Aerts A."/>
            <person name="Arredondo F.D."/>
            <person name="Baxter L."/>
            <person name="Bensasson D."/>
            <person name="Beynon J.L."/>
            <person name="Chapman J."/>
            <person name="Damasceno C.M."/>
            <person name="Dorrance A.E."/>
            <person name="Dou D."/>
            <person name="Dickerman A.W."/>
            <person name="Dubchak I.L."/>
            <person name="Garbelotto M."/>
            <person name="Gijzen M."/>
            <person name="Gordon S.G."/>
            <person name="Govers F."/>
            <person name="Grunwald N.J."/>
            <person name="Huang W."/>
            <person name="Ivors K.L."/>
            <person name="Jones R.W."/>
            <person name="Kamoun S."/>
            <person name="Krampis K."/>
            <person name="Lamour K.H."/>
            <person name="Lee M.K."/>
            <person name="McDonald W.H."/>
            <person name="Medina M."/>
            <person name="Meijer H.J."/>
            <person name="Nordberg E.K."/>
            <person name="Maclean D.J."/>
            <person name="Ospina-Giraldo M.D."/>
            <person name="Morris P.F."/>
            <person name="Phuntumart V."/>
            <person name="Putnam N.H."/>
            <person name="Rash S."/>
            <person name="Rose J.K."/>
            <person name="Sakihama Y."/>
            <person name="Salamov A.A."/>
            <person name="Savidor A."/>
            <person name="Scheuring C.F."/>
            <person name="Smith B.M."/>
            <person name="Sobral B.W."/>
            <person name="Terry A."/>
            <person name="Torto-Alalibo T.A."/>
            <person name="Win J."/>
            <person name="Xu Z."/>
            <person name="Zhang H."/>
            <person name="Grigoriev I.V."/>
            <person name="Rokhsar D.S."/>
            <person name="Boore J.L."/>
        </authorList>
    </citation>
    <scope>NUCLEOTIDE SEQUENCE [LARGE SCALE GENOMIC DNA]</scope>
    <source>
        <strain evidence="1 2">P6497</strain>
    </source>
</reference>
<dbReference type="Proteomes" id="UP000002640">
    <property type="component" value="Unassembled WGS sequence"/>
</dbReference>
<dbReference type="PANTHER" id="PTHR37067:SF3">
    <property type="entry name" value="PX DOMAIN-CONTAINING PROTEIN"/>
    <property type="match status" value="1"/>
</dbReference>
<dbReference type="PANTHER" id="PTHR37067">
    <property type="entry name" value="PX DOMAIN-CONTAINING PROTEIN"/>
    <property type="match status" value="1"/>
</dbReference>
<dbReference type="EMBL" id="JH159162">
    <property type="protein sequence ID" value="EGZ07634.1"/>
    <property type="molecule type" value="Genomic_DNA"/>
</dbReference>
<proteinExistence type="predicted"/>
<accession>G5AAK5</accession>
<evidence type="ECO:0000313" key="2">
    <source>
        <dbReference type="Proteomes" id="UP000002640"/>
    </source>
</evidence>
<dbReference type="KEGG" id="psoj:PHYSODRAFT_528495"/>
<evidence type="ECO:0000313" key="1">
    <source>
        <dbReference type="EMBL" id="EGZ07634.1"/>
    </source>
</evidence>
<dbReference type="STRING" id="1094619.G5AAK5"/>
<keyword evidence="2" id="KW-1185">Reference proteome</keyword>
<organism evidence="1 2">
    <name type="scientific">Phytophthora sojae (strain P6497)</name>
    <name type="common">Soybean stem and root rot agent</name>
    <name type="synonym">Phytophthora megasperma f. sp. glycines</name>
    <dbReference type="NCBI Taxonomy" id="1094619"/>
    <lineage>
        <taxon>Eukaryota</taxon>
        <taxon>Sar</taxon>
        <taxon>Stramenopiles</taxon>
        <taxon>Oomycota</taxon>
        <taxon>Peronosporomycetes</taxon>
        <taxon>Peronosporales</taxon>
        <taxon>Peronosporaceae</taxon>
        <taxon>Phytophthora</taxon>
    </lineage>
</organism>
<dbReference type="GeneID" id="20661240"/>
<sequence length="191" mass="21549">MEKLKPSVSKKPPSRKTPFHDAHKLQYGLEVVACDAGGAACSVRCLFCRYFGREEAPKGKRKRTQNMKYYNAPFRPQNYIEHNTSAHSAKWGEYTGLRDAEKAVFFADLTSRSNQLVAHFDTESAVLRFSFPELIVTELIGKVFFNAEDEDDDMTVARALRAFGSVVDGVYTMEIKTPLRFTLSVKHLSVG</sequence>
<dbReference type="AlphaFoldDB" id="G5AAK5"/>
<dbReference type="RefSeq" id="XP_009537200.1">
    <property type="nucleotide sequence ID" value="XM_009538905.1"/>
</dbReference>
<dbReference type="InParanoid" id="G5AAK5"/>